<accession>A0A835HM42</accession>
<organism evidence="2 3">
    <name type="scientific">Coptis chinensis</name>
    <dbReference type="NCBI Taxonomy" id="261450"/>
    <lineage>
        <taxon>Eukaryota</taxon>
        <taxon>Viridiplantae</taxon>
        <taxon>Streptophyta</taxon>
        <taxon>Embryophyta</taxon>
        <taxon>Tracheophyta</taxon>
        <taxon>Spermatophyta</taxon>
        <taxon>Magnoliopsida</taxon>
        <taxon>Ranunculales</taxon>
        <taxon>Ranunculaceae</taxon>
        <taxon>Coptidoideae</taxon>
        <taxon>Coptis</taxon>
    </lineage>
</organism>
<comment type="caution">
    <text evidence="2">The sequence shown here is derived from an EMBL/GenBank/DDBJ whole genome shotgun (WGS) entry which is preliminary data.</text>
</comment>
<protein>
    <submittedName>
        <fullName evidence="2">Uncharacterized protein</fullName>
    </submittedName>
</protein>
<reference evidence="2 3" key="1">
    <citation type="submission" date="2020-10" db="EMBL/GenBank/DDBJ databases">
        <title>The Coptis chinensis genome and diversification of protoberbering-type alkaloids.</title>
        <authorList>
            <person name="Wang B."/>
            <person name="Shu S."/>
            <person name="Song C."/>
            <person name="Liu Y."/>
        </authorList>
    </citation>
    <scope>NUCLEOTIDE SEQUENCE [LARGE SCALE GENOMIC DNA]</scope>
    <source>
        <strain evidence="2">HL-2020</strain>
        <tissue evidence="2">Leaf</tissue>
    </source>
</reference>
<dbReference type="OrthoDB" id="1932537at2759"/>
<gene>
    <name evidence="2" type="ORF">IFM89_010029</name>
</gene>
<evidence type="ECO:0000313" key="3">
    <source>
        <dbReference type="Proteomes" id="UP000631114"/>
    </source>
</evidence>
<proteinExistence type="predicted"/>
<keyword evidence="3" id="KW-1185">Reference proteome</keyword>
<evidence type="ECO:0000313" key="2">
    <source>
        <dbReference type="EMBL" id="KAF9600543.1"/>
    </source>
</evidence>
<dbReference type="EMBL" id="JADFTS010000006">
    <property type="protein sequence ID" value="KAF9600543.1"/>
    <property type="molecule type" value="Genomic_DNA"/>
</dbReference>
<name>A0A835HM42_9MAGN</name>
<dbReference type="AlphaFoldDB" id="A0A835HM42"/>
<feature type="region of interest" description="Disordered" evidence="1">
    <location>
        <begin position="58"/>
        <end position="123"/>
    </location>
</feature>
<evidence type="ECO:0000256" key="1">
    <source>
        <dbReference type="SAM" id="MobiDB-lite"/>
    </source>
</evidence>
<sequence length="123" mass="13110">MYSTPTSTSRPPILNLKLSGLQGIVASMTRIPTFRRRFRNLVKVLYVEAIESVALACQDGGNSKSKTRSKKSAWGSQTSSKKSALGSPDSRSTKAEISIDIDGSVGKSGDATGSRIEDNSDNV</sequence>
<dbReference type="Proteomes" id="UP000631114">
    <property type="component" value="Unassembled WGS sequence"/>
</dbReference>